<feature type="non-terminal residue" evidence="2">
    <location>
        <position position="1"/>
    </location>
</feature>
<gene>
    <name evidence="2" type="ORF">g.106</name>
</gene>
<sequence length="112" mass="12689">AEKPNEEQQDNLTDDLKAENSQESNLLITSNNYVRLDTKEKIPREEVTNRTTESDGLEETDNINVDICENNVDKLDNGSICPSKINSQDFQTDCKIVHLNKYNISKCLNSSP</sequence>
<feature type="region of interest" description="Disordered" evidence="1">
    <location>
        <begin position="1"/>
        <end position="24"/>
    </location>
</feature>
<dbReference type="EMBL" id="GECZ01015796">
    <property type="protein sequence ID" value="JAS53973.1"/>
    <property type="molecule type" value="Transcribed_RNA"/>
</dbReference>
<protein>
    <submittedName>
        <fullName evidence="2">Uncharacterized protein</fullName>
    </submittedName>
</protein>
<feature type="non-terminal residue" evidence="2">
    <location>
        <position position="112"/>
    </location>
</feature>
<name>A0A1B6FVB5_9HEMI</name>
<organism evidence="2">
    <name type="scientific">Cuerna arida</name>
    <dbReference type="NCBI Taxonomy" id="1464854"/>
    <lineage>
        <taxon>Eukaryota</taxon>
        <taxon>Metazoa</taxon>
        <taxon>Ecdysozoa</taxon>
        <taxon>Arthropoda</taxon>
        <taxon>Hexapoda</taxon>
        <taxon>Insecta</taxon>
        <taxon>Pterygota</taxon>
        <taxon>Neoptera</taxon>
        <taxon>Paraneoptera</taxon>
        <taxon>Hemiptera</taxon>
        <taxon>Auchenorrhyncha</taxon>
        <taxon>Membracoidea</taxon>
        <taxon>Cicadellidae</taxon>
        <taxon>Cicadellinae</taxon>
        <taxon>Proconiini</taxon>
        <taxon>Cuerna</taxon>
    </lineage>
</organism>
<dbReference type="AlphaFoldDB" id="A0A1B6FVB5"/>
<evidence type="ECO:0000313" key="2">
    <source>
        <dbReference type="EMBL" id="JAS53973.1"/>
    </source>
</evidence>
<reference evidence="2" key="1">
    <citation type="submission" date="2015-11" db="EMBL/GenBank/DDBJ databases">
        <title>De novo transcriptome assembly of four potential Pierce s Disease insect vectors from Arizona vineyards.</title>
        <authorList>
            <person name="Tassone E.E."/>
        </authorList>
    </citation>
    <scope>NUCLEOTIDE SEQUENCE</scope>
</reference>
<evidence type="ECO:0000256" key="1">
    <source>
        <dbReference type="SAM" id="MobiDB-lite"/>
    </source>
</evidence>
<proteinExistence type="predicted"/>
<accession>A0A1B6FVB5</accession>